<feature type="compositionally biased region" description="Polar residues" evidence="1">
    <location>
        <begin position="859"/>
        <end position="874"/>
    </location>
</feature>
<feature type="compositionally biased region" description="Basic residues" evidence="1">
    <location>
        <begin position="396"/>
        <end position="410"/>
    </location>
</feature>
<feature type="compositionally biased region" description="Low complexity" evidence="1">
    <location>
        <begin position="114"/>
        <end position="127"/>
    </location>
</feature>
<organism evidence="2">
    <name type="scientific">Tanacetum cinerariifolium</name>
    <name type="common">Dalmatian daisy</name>
    <name type="synonym">Chrysanthemum cinerariifolium</name>
    <dbReference type="NCBI Taxonomy" id="118510"/>
    <lineage>
        <taxon>Eukaryota</taxon>
        <taxon>Viridiplantae</taxon>
        <taxon>Streptophyta</taxon>
        <taxon>Embryophyta</taxon>
        <taxon>Tracheophyta</taxon>
        <taxon>Spermatophyta</taxon>
        <taxon>Magnoliopsida</taxon>
        <taxon>eudicotyledons</taxon>
        <taxon>Gunneridae</taxon>
        <taxon>Pentapetalae</taxon>
        <taxon>asterids</taxon>
        <taxon>campanulids</taxon>
        <taxon>Asterales</taxon>
        <taxon>Asteraceae</taxon>
        <taxon>Asteroideae</taxon>
        <taxon>Anthemideae</taxon>
        <taxon>Anthemidinae</taxon>
        <taxon>Tanacetum</taxon>
    </lineage>
</organism>
<dbReference type="AlphaFoldDB" id="A0A699IHH6"/>
<evidence type="ECO:0000256" key="1">
    <source>
        <dbReference type="SAM" id="MobiDB-lite"/>
    </source>
</evidence>
<feature type="region of interest" description="Disordered" evidence="1">
    <location>
        <begin position="671"/>
        <end position="691"/>
    </location>
</feature>
<accession>A0A699IHH6</accession>
<feature type="region of interest" description="Disordered" evidence="1">
    <location>
        <begin position="536"/>
        <end position="585"/>
    </location>
</feature>
<feature type="compositionally biased region" description="Acidic residues" evidence="1">
    <location>
        <begin position="429"/>
        <end position="438"/>
    </location>
</feature>
<feature type="region of interest" description="Disordered" evidence="1">
    <location>
        <begin position="392"/>
        <end position="447"/>
    </location>
</feature>
<evidence type="ECO:0000313" key="2">
    <source>
        <dbReference type="EMBL" id="GEZ37082.1"/>
    </source>
</evidence>
<dbReference type="EMBL" id="BKCJ010270880">
    <property type="protein sequence ID" value="GEZ37082.1"/>
    <property type="molecule type" value="Genomic_DNA"/>
</dbReference>
<reference evidence="2" key="1">
    <citation type="journal article" date="2019" name="Sci. Rep.">
        <title>Draft genome of Tanacetum cinerariifolium, the natural source of mosquito coil.</title>
        <authorList>
            <person name="Yamashiro T."/>
            <person name="Shiraishi A."/>
            <person name="Satake H."/>
            <person name="Nakayama K."/>
        </authorList>
    </citation>
    <scope>NUCLEOTIDE SEQUENCE</scope>
</reference>
<feature type="region of interest" description="Disordered" evidence="1">
    <location>
        <begin position="814"/>
        <end position="874"/>
    </location>
</feature>
<name>A0A699IHH6_TANCI</name>
<feature type="non-terminal residue" evidence="2">
    <location>
        <position position="1"/>
    </location>
</feature>
<feature type="compositionally biased region" description="Basic and acidic residues" evidence="1">
    <location>
        <begin position="814"/>
        <end position="824"/>
    </location>
</feature>
<protein>
    <submittedName>
        <fullName evidence="2">Histone deacetylase 14</fullName>
    </submittedName>
</protein>
<comment type="caution">
    <text evidence="2">The sequence shown here is derived from an EMBL/GenBank/DDBJ whole genome shotgun (WGS) entry which is preliminary data.</text>
</comment>
<feature type="compositionally biased region" description="Basic and acidic residues" evidence="1">
    <location>
        <begin position="128"/>
        <end position="143"/>
    </location>
</feature>
<feature type="region of interest" description="Disordered" evidence="1">
    <location>
        <begin position="105"/>
        <end position="143"/>
    </location>
</feature>
<feature type="compositionally biased region" description="Basic and acidic residues" evidence="1">
    <location>
        <begin position="548"/>
        <end position="558"/>
    </location>
</feature>
<sequence length="874" mass="97755">KANIGSHTKKGKKTKTHVITYSRFTKLIIYYLGRHHNIHQRSGSPLNLAEDDLSLRNLKFVPKGEIDEVFGMKIHKELITNNIRNAPYYNAYLEMIAKRRIAAEKEGGKKKMTPKANKPMKPAPAKQAKPETTKQPKPKPVKEKLIKSTPLQKAGKDKWFGRSCLVYSVYHLPSGLIKSLHSGLIIPPYSDIMANENVPASAPTRSDDQILLFAAWVPIGKSNFILDLQKKQKNPMEALQISPVDQDHQFVSPPSDDAIMDFVNQLGYSGEIHFVSRMATFLVDKANLGSPTKKGKKTKPHVILYSRFTKPIIYYLGRHHNIHKKSGSPLNLAEDDLSLGNLKFVPKGEIDEVFRMKIPEELITDNIRNAPYYNAYLEMVAKHERRIAAEKECGKKKMAPKANKPMKHVPAKQAKPVTAKQPKPKPLVDEPDEEQDQPEGEHEPKGVGEEYDLERAIQMSLESFQVHGQAHVGGVALREPVAEASRPFSVVEGKGKVIATKEQAAQSLLALHMPKKRNAETGADTDKVIIEGDTEILNIDQAGSDPGKTLESRPLPDDDKMDEDQAGSDPGQSHMALAGPNPQPMDDDFMATVYPKNMDDTYTFEDRLFNDKSTKDDPGKQNVDVKVVSIVIIPIHQASTSVPSLSTPIIDMSPPNPADSPLPESFTAATTETTTTTLPLLPPPQQQSTTNTELVARVTALEKKFVDFEQKSQTLDNATQNLRSRVFTLELRDLTHRINQTVNKVVKEAVNIALQALLRDCFRELLEADMKEILHQRMFKSGSYKSLHEHVSLYEALEASIEWENRDEYLAKKDMSRQRCHDDQDPPPPPPDSDLSKKKRHDSDASRSKQPPALKSSAWKASNTREALSSSSKH</sequence>
<proteinExistence type="predicted"/>
<gene>
    <name evidence="2" type="ORF">Tci_509055</name>
</gene>